<dbReference type="AlphaFoldDB" id="A0A923SGS9"/>
<keyword evidence="5 7" id="KW-0012">Acyltransferase</keyword>
<dbReference type="InterPro" id="IPR002123">
    <property type="entry name" value="Plipid/glycerol_acylTrfase"/>
</dbReference>
<keyword evidence="8" id="KW-1185">Reference proteome</keyword>
<dbReference type="RefSeq" id="WP_187077945.1">
    <property type="nucleotide sequence ID" value="NZ_JACORT010000009.1"/>
</dbReference>
<evidence type="ECO:0000313" key="7">
    <source>
        <dbReference type="EMBL" id="MBC5785202.1"/>
    </source>
</evidence>
<proteinExistence type="predicted"/>
<dbReference type="PANTHER" id="PTHR10434">
    <property type="entry name" value="1-ACYL-SN-GLYCEROL-3-PHOSPHATE ACYLTRANSFERASE"/>
    <property type="match status" value="1"/>
</dbReference>
<comment type="pathway">
    <text evidence="1">Lipid metabolism.</text>
</comment>
<sequence length="261" mass="28904">MRLLRALGKILHALVHALAGWLTITLLFPRWNQQRRDATVQAWAQRMLRVLGIPLHVTGHAPAQGPMLIVSNHLSWLDILVLHAARHCRFVSKSDVKHWPLIGTLATGGGTLYIEREKRRDAMRVVHHMAESLKAGDIVAVFPEGTTGDGKALLPFHANLIQAAISAHAPVLPVALRFVDRASGKDSEGPLYLGDDTLVSSLWRTLAGRPFVAHVRFGEPQVAEGRDRRQWAEDLREAVEGLRRLNAEVAEGTQRSQRTSA</sequence>
<dbReference type="Pfam" id="PF01553">
    <property type="entry name" value="Acyltransferase"/>
    <property type="match status" value="1"/>
</dbReference>
<evidence type="ECO:0000256" key="5">
    <source>
        <dbReference type="ARBA" id="ARBA00023315"/>
    </source>
</evidence>
<evidence type="ECO:0000259" key="6">
    <source>
        <dbReference type="SMART" id="SM00563"/>
    </source>
</evidence>
<name>A0A923SGS9_9BURK</name>
<dbReference type="SMART" id="SM00563">
    <property type="entry name" value="PlsC"/>
    <property type="match status" value="1"/>
</dbReference>
<evidence type="ECO:0000313" key="8">
    <source>
        <dbReference type="Proteomes" id="UP000608513"/>
    </source>
</evidence>
<protein>
    <submittedName>
        <fullName evidence="7">1-acyl-sn-glycerol-3-phosphate acyltransferase</fullName>
    </submittedName>
</protein>
<dbReference type="GO" id="GO:0006654">
    <property type="term" value="P:phosphatidic acid biosynthetic process"/>
    <property type="evidence" value="ECO:0007669"/>
    <property type="project" value="TreeGrafter"/>
</dbReference>
<organism evidence="7 8">
    <name type="scientific">Ramlibacter cellulosilyticus</name>
    <dbReference type="NCBI Taxonomy" id="2764187"/>
    <lineage>
        <taxon>Bacteria</taxon>
        <taxon>Pseudomonadati</taxon>
        <taxon>Pseudomonadota</taxon>
        <taxon>Betaproteobacteria</taxon>
        <taxon>Burkholderiales</taxon>
        <taxon>Comamonadaceae</taxon>
        <taxon>Ramlibacter</taxon>
    </lineage>
</organism>
<evidence type="ECO:0000256" key="1">
    <source>
        <dbReference type="ARBA" id="ARBA00005189"/>
    </source>
</evidence>
<keyword evidence="4" id="KW-0443">Lipid metabolism</keyword>
<dbReference type="SUPFAM" id="SSF69593">
    <property type="entry name" value="Glycerol-3-phosphate (1)-acyltransferase"/>
    <property type="match status" value="1"/>
</dbReference>
<dbReference type="Proteomes" id="UP000608513">
    <property type="component" value="Unassembled WGS sequence"/>
</dbReference>
<dbReference type="EMBL" id="JACORT010000009">
    <property type="protein sequence ID" value="MBC5785202.1"/>
    <property type="molecule type" value="Genomic_DNA"/>
</dbReference>
<dbReference type="GO" id="GO:0003841">
    <property type="term" value="F:1-acylglycerol-3-phosphate O-acyltransferase activity"/>
    <property type="evidence" value="ECO:0007669"/>
    <property type="project" value="TreeGrafter"/>
</dbReference>
<accession>A0A923SGS9</accession>
<comment type="caution">
    <text evidence="7">The sequence shown here is derived from an EMBL/GenBank/DDBJ whole genome shotgun (WGS) entry which is preliminary data.</text>
</comment>
<reference evidence="7" key="1">
    <citation type="submission" date="2020-08" db="EMBL/GenBank/DDBJ databases">
        <title>Ramlibacter sp. USB13 16S ribosomal RNA gene genome sequencing and assembly.</title>
        <authorList>
            <person name="Kang M."/>
        </authorList>
    </citation>
    <scope>NUCLEOTIDE SEQUENCE</scope>
    <source>
        <strain evidence="7">USB13</strain>
    </source>
</reference>
<evidence type="ECO:0000256" key="4">
    <source>
        <dbReference type="ARBA" id="ARBA00023098"/>
    </source>
</evidence>
<dbReference type="CDD" id="cd07989">
    <property type="entry name" value="LPLAT_AGPAT-like"/>
    <property type="match status" value="1"/>
</dbReference>
<gene>
    <name evidence="7" type="ORF">H8N03_19805</name>
</gene>
<keyword evidence="2" id="KW-0444">Lipid biosynthesis</keyword>
<evidence type="ECO:0000256" key="3">
    <source>
        <dbReference type="ARBA" id="ARBA00022679"/>
    </source>
</evidence>
<feature type="domain" description="Phospholipid/glycerol acyltransferase" evidence="6">
    <location>
        <begin position="67"/>
        <end position="179"/>
    </location>
</feature>
<evidence type="ECO:0000256" key="2">
    <source>
        <dbReference type="ARBA" id="ARBA00022516"/>
    </source>
</evidence>
<dbReference type="PANTHER" id="PTHR10434:SF64">
    <property type="entry name" value="1-ACYL-SN-GLYCEROL-3-PHOSPHATE ACYLTRANSFERASE-RELATED"/>
    <property type="match status" value="1"/>
</dbReference>
<keyword evidence="3" id="KW-0808">Transferase</keyword>